<reference evidence="1 2" key="1">
    <citation type="journal article" date="2018" name="Mol. Biol. Evol.">
        <title>Broad Genomic Sampling Reveals a Smut Pathogenic Ancestry of the Fungal Clade Ustilaginomycotina.</title>
        <authorList>
            <person name="Kijpornyongpan T."/>
            <person name="Mondo S.J."/>
            <person name="Barry K."/>
            <person name="Sandor L."/>
            <person name="Lee J."/>
            <person name="Lipzen A."/>
            <person name="Pangilinan J."/>
            <person name="LaButti K."/>
            <person name="Hainaut M."/>
            <person name="Henrissat B."/>
            <person name="Grigoriev I.V."/>
            <person name="Spatafora J.W."/>
            <person name="Aime M.C."/>
        </authorList>
    </citation>
    <scope>NUCLEOTIDE SEQUENCE [LARGE SCALE GENOMIC DNA]</scope>
    <source>
        <strain evidence="1 2">MCA 3645</strain>
    </source>
</reference>
<keyword evidence="2" id="KW-1185">Reference proteome</keyword>
<organism evidence="1 2">
    <name type="scientific">Testicularia cyperi</name>
    <dbReference type="NCBI Taxonomy" id="1882483"/>
    <lineage>
        <taxon>Eukaryota</taxon>
        <taxon>Fungi</taxon>
        <taxon>Dikarya</taxon>
        <taxon>Basidiomycota</taxon>
        <taxon>Ustilaginomycotina</taxon>
        <taxon>Ustilaginomycetes</taxon>
        <taxon>Ustilaginales</taxon>
        <taxon>Anthracoideaceae</taxon>
        <taxon>Testicularia</taxon>
    </lineage>
</organism>
<dbReference type="InParanoid" id="A0A317XQB5"/>
<dbReference type="Proteomes" id="UP000246740">
    <property type="component" value="Unassembled WGS sequence"/>
</dbReference>
<protein>
    <submittedName>
        <fullName evidence="1">Uncharacterized protein</fullName>
    </submittedName>
</protein>
<gene>
    <name evidence="1" type="ORF">BCV70DRAFT_97334</name>
</gene>
<accession>A0A317XQB5</accession>
<evidence type="ECO:0000313" key="2">
    <source>
        <dbReference type="Proteomes" id="UP000246740"/>
    </source>
</evidence>
<dbReference type="AlphaFoldDB" id="A0A317XQB5"/>
<sequence length="164" mass="18763">MFAASCRELGENPENPDLFQKGQTYINILLALRSRVAGYITRLRAYLRVFMHTIQGPSFRNPGCASEPQLQLVLYQQQQSTQSISSKSSSRSTICLFHSSRRVSILREASDLVSVHARHQVVHLCLSRSFAPRLPEPPTKFAQQKRYALKRHLVVKATYKYIEN</sequence>
<dbReference type="EMBL" id="KZ819192">
    <property type="protein sequence ID" value="PWZ00554.1"/>
    <property type="molecule type" value="Genomic_DNA"/>
</dbReference>
<name>A0A317XQB5_9BASI</name>
<evidence type="ECO:0000313" key="1">
    <source>
        <dbReference type="EMBL" id="PWZ00554.1"/>
    </source>
</evidence>
<proteinExistence type="predicted"/>